<evidence type="ECO:0000256" key="1">
    <source>
        <dbReference type="SAM" id="Phobius"/>
    </source>
</evidence>
<dbReference type="RefSeq" id="XP_070881319.1">
    <property type="nucleotide sequence ID" value="XM_071026932.1"/>
</dbReference>
<proteinExistence type="predicted"/>
<evidence type="ECO:0000313" key="2">
    <source>
        <dbReference type="EMBL" id="KAL2862340.1"/>
    </source>
</evidence>
<dbReference type="EMBL" id="JBFXLQ010000069">
    <property type="protein sequence ID" value="KAL2862340.1"/>
    <property type="molecule type" value="Genomic_DNA"/>
</dbReference>
<gene>
    <name evidence="2" type="ORF">BJX67DRAFT_298451</name>
</gene>
<comment type="caution">
    <text evidence="2">The sequence shown here is derived from an EMBL/GenBank/DDBJ whole genome shotgun (WGS) entry which is preliminary data.</text>
</comment>
<feature type="transmembrane region" description="Helical" evidence="1">
    <location>
        <begin position="83"/>
        <end position="104"/>
    </location>
</feature>
<organism evidence="2 3">
    <name type="scientific">Aspergillus lucknowensis</name>
    <dbReference type="NCBI Taxonomy" id="176173"/>
    <lineage>
        <taxon>Eukaryota</taxon>
        <taxon>Fungi</taxon>
        <taxon>Dikarya</taxon>
        <taxon>Ascomycota</taxon>
        <taxon>Pezizomycotina</taxon>
        <taxon>Eurotiomycetes</taxon>
        <taxon>Eurotiomycetidae</taxon>
        <taxon>Eurotiales</taxon>
        <taxon>Aspergillaceae</taxon>
        <taxon>Aspergillus</taxon>
        <taxon>Aspergillus subgen. Nidulantes</taxon>
    </lineage>
</organism>
<keyword evidence="1" id="KW-0812">Transmembrane</keyword>
<dbReference type="Proteomes" id="UP001610432">
    <property type="component" value="Unassembled WGS sequence"/>
</dbReference>
<protein>
    <submittedName>
        <fullName evidence="2">Uncharacterized protein</fullName>
    </submittedName>
</protein>
<keyword evidence="3" id="KW-1185">Reference proteome</keyword>
<keyword evidence="1" id="KW-0472">Membrane</keyword>
<accession>A0ABR4LCU0</accession>
<reference evidence="2 3" key="1">
    <citation type="submission" date="2024-07" db="EMBL/GenBank/DDBJ databases">
        <title>Section-level genome sequencing and comparative genomics of Aspergillus sections Usti and Cavernicolus.</title>
        <authorList>
            <consortium name="Lawrence Berkeley National Laboratory"/>
            <person name="Nybo J.L."/>
            <person name="Vesth T.C."/>
            <person name="Theobald S."/>
            <person name="Frisvad J.C."/>
            <person name="Larsen T.O."/>
            <person name="Kjaerboelling I."/>
            <person name="Rothschild-Mancinelli K."/>
            <person name="Lyhne E.K."/>
            <person name="Kogle M.E."/>
            <person name="Barry K."/>
            <person name="Clum A."/>
            <person name="Na H."/>
            <person name="Ledsgaard L."/>
            <person name="Lin J."/>
            <person name="Lipzen A."/>
            <person name="Kuo A."/>
            <person name="Riley R."/>
            <person name="Mondo S."/>
            <person name="Labutti K."/>
            <person name="Haridas S."/>
            <person name="Pangalinan J."/>
            <person name="Salamov A.A."/>
            <person name="Simmons B.A."/>
            <person name="Magnuson J.K."/>
            <person name="Chen J."/>
            <person name="Drula E."/>
            <person name="Henrissat B."/>
            <person name="Wiebenga A."/>
            <person name="Lubbers R.J."/>
            <person name="Gomes A.C."/>
            <person name="Macurrencykelacurrency M.R."/>
            <person name="Stajich J."/>
            <person name="Grigoriev I.V."/>
            <person name="Mortensen U.H."/>
            <person name="De Vries R.P."/>
            <person name="Baker S.E."/>
            <person name="Andersen M.R."/>
        </authorList>
    </citation>
    <scope>NUCLEOTIDE SEQUENCE [LARGE SCALE GENOMIC DNA]</scope>
    <source>
        <strain evidence="2 3">CBS 449.75</strain>
    </source>
</reference>
<evidence type="ECO:0000313" key="3">
    <source>
        <dbReference type="Proteomes" id="UP001610432"/>
    </source>
</evidence>
<keyword evidence="1" id="KW-1133">Transmembrane helix</keyword>
<dbReference type="GeneID" id="98142004"/>
<sequence length="238" mass="27540">MKVSSRAASLRHFPALLAGVPGTVTRRCNHSLTEFRPECLSVSTYRAPIQVVSFRSVRCFVGWGQRVERKDSFKIAMRRRRPYTLGLMFAEILGGAWMVQMIMLQNKGRRRCIRSNRVERREAILFWRKGRGQRKNSRPVENLGRNEWGAPFPGFCSRQAGGISIVFPGKCLLHVSLWSCLLRLSQMDDRRELLQCSHHNHSMPRILITWKQIAVTFCEIVKNITDFTGLKNSKEFFL</sequence>
<name>A0ABR4LCU0_9EURO</name>